<keyword evidence="5 18" id="KW-0812">Transmembrane</keyword>
<organism evidence="21 22">
    <name type="scientific">Phialocephala subalpina</name>
    <dbReference type="NCBI Taxonomy" id="576137"/>
    <lineage>
        <taxon>Eukaryota</taxon>
        <taxon>Fungi</taxon>
        <taxon>Dikarya</taxon>
        <taxon>Ascomycota</taxon>
        <taxon>Pezizomycotina</taxon>
        <taxon>Leotiomycetes</taxon>
        <taxon>Helotiales</taxon>
        <taxon>Mollisiaceae</taxon>
        <taxon>Phialocephala</taxon>
        <taxon>Phialocephala fortinii species complex</taxon>
    </lineage>
</organism>
<evidence type="ECO:0000256" key="15">
    <source>
        <dbReference type="ARBA" id="ARBA00031250"/>
    </source>
</evidence>
<dbReference type="FunFam" id="3.30.60.270:FF:000005">
    <property type="entry name" value="Sortilin"/>
    <property type="match status" value="2"/>
</dbReference>
<dbReference type="GO" id="GO:0005829">
    <property type="term" value="C:cytosol"/>
    <property type="evidence" value="ECO:0007669"/>
    <property type="project" value="GOC"/>
</dbReference>
<feature type="transmembrane region" description="Helical" evidence="18">
    <location>
        <begin position="1430"/>
        <end position="1452"/>
    </location>
</feature>
<dbReference type="EMBL" id="FJOG01000004">
    <property type="protein sequence ID" value="CZR53912.1"/>
    <property type="molecule type" value="Genomic_DNA"/>
</dbReference>
<keyword evidence="11 18" id="KW-0472">Membrane</keyword>
<dbReference type="Gene3D" id="2.130.10.10">
    <property type="entry name" value="YVTN repeat-like/Quinoprotein amine dehydrogenase"/>
    <property type="match status" value="2"/>
</dbReference>
<evidence type="ECO:0000256" key="4">
    <source>
        <dbReference type="ARBA" id="ARBA00022448"/>
    </source>
</evidence>
<dbReference type="Gene3D" id="3.30.60.270">
    <property type="match status" value="2"/>
</dbReference>
<evidence type="ECO:0000256" key="18">
    <source>
        <dbReference type="SAM" id="Phobius"/>
    </source>
</evidence>
<evidence type="ECO:0000256" key="12">
    <source>
        <dbReference type="ARBA" id="ARBA00023170"/>
    </source>
</evidence>
<dbReference type="InterPro" id="IPR050310">
    <property type="entry name" value="VPS10-sortilin"/>
</dbReference>
<dbReference type="SUPFAM" id="SSF110296">
    <property type="entry name" value="Oligoxyloglucan reducing end-specific cellobiohydrolase"/>
    <property type="match status" value="3"/>
</dbReference>
<dbReference type="InterPro" id="IPR006581">
    <property type="entry name" value="VPS10"/>
</dbReference>
<name>A0A1L7WMB6_9HELO</name>
<dbReference type="Pfam" id="PF15902">
    <property type="entry name" value="Sortilin-Vps10"/>
    <property type="match status" value="2"/>
</dbReference>
<evidence type="ECO:0000256" key="17">
    <source>
        <dbReference type="ARBA" id="ARBA00031902"/>
    </source>
</evidence>
<protein>
    <recommendedName>
        <fullName evidence="3">Vacuolar protein sorting/targeting protein 10</fullName>
    </recommendedName>
    <alternativeName>
        <fullName evidence="16">Carboxypeptidase Y receptor</fullName>
    </alternativeName>
    <alternativeName>
        <fullName evidence="15 17">Sortilin VPS10</fullName>
    </alternativeName>
</protein>
<evidence type="ECO:0000256" key="6">
    <source>
        <dbReference type="ARBA" id="ARBA00022729"/>
    </source>
</evidence>
<evidence type="ECO:0000313" key="22">
    <source>
        <dbReference type="Proteomes" id="UP000184330"/>
    </source>
</evidence>
<dbReference type="Proteomes" id="UP000184330">
    <property type="component" value="Unassembled WGS sequence"/>
</dbReference>
<dbReference type="STRING" id="576137.A0A1L7WMB6"/>
<dbReference type="Gene3D" id="2.10.70.80">
    <property type="match status" value="2"/>
</dbReference>
<comment type="subcellular location">
    <subcellularLocation>
        <location evidence="1">Golgi apparatus</location>
        <location evidence="1">trans-Golgi network membrane</location>
        <topology evidence="1">Multi-pass membrane protein</topology>
    </subcellularLocation>
    <subcellularLocation>
        <location evidence="2">Prevacuolar compartment membrane</location>
        <topology evidence="2">Multi-pass membrane protein</topology>
    </subcellularLocation>
</comment>
<dbReference type="PANTHER" id="PTHR12106">
    <property type="entry name" value="SORTILIN RELATED"/>
    <property type="match status" value="1"/>
</dbReference>
<feature type="chain" id="PRO_5009875168" description="Vacuolar protein sorting/targeting protein 10" evidence="19">
    <location>
        <begin position="33"/>
        <end position="1502"/>
    </location>
</feature>
<dbReference type="GO" id="GO:0004180">
    <property type="term" value="F:carboxypeptidase activity"/>
    <property type="evidence" value="ECO:0007669"/>
    <property type="project" value="UniProtKB-KW"/>
</dbReference>
<evidence type="ECO:0000256" key="7">
    <source>
        <dbReference type="ARBA" id="ARBA00022737"/>
    </source>
</evidence>
<feature type="domain" description="VPS10" evidence="20">
    <location>
        <begin position="56"/>
        <end position="682"/>
    </location>
</feature>
<evidence type="ECO:0000256" key="10">
    <source>
        <dbReference type="ARBA" id="ARBA00023034"/>
    </source>
</evidence>
<gene>
    <name evidence="21" type="ORF">PAC_03794</name>
</gene>
<sequence>MRLHIAARSIWQSLLCSSLFLTSSLLPSTVSAKKDAPSITENKFSFIPFNVNYFEDSDVLLFEDGMSRNTYRSADAGESWEKVKGGMEGKMIELVMHQFDHERAYIITEDNGNKHYKTSDRGETWDEFEVGSLASIFREVMTFHAGDPDRIIFNGMDCTGIFCEELTLVTKDGFKNEPKFLRAGTSGCHWAKSTDLFTTGQKDLDENRILCVVKGRFSPWRKDYRLLVSDNYFAEENGVIQEFEPELEAGRTVQGIVNMAVVKPYLIVAASAEGTDEMALYVSDDTIKWHRAIFPHDHKLTEEAYTILEGTNYSIQIDVMNSRPSAPMGVFLTSNSNGTYFTRKMEHTDRNVYGLVDFEKVTGVQGIMLINTVDNWEAVDTSNAEKKIKSQISFDDGNLFEPITYKKKELHLHSVTDLSNSGRVFSSPAPGLLMGIGNTGSYLKDYSEGNLYVSDDAGLTWHEALDGPHKYEFGDQGSILVAVKDEGFTDEIKYSLDHGKNWKEIELKTKLRPIQLTTTQDSTSLKFILEGIDESKPDAHGYIVAIDFDGLHERQCKDDDMEKWYARVDENGEPTCIMGQKQSYRRRKADADCFLKQEFKDPQYISEECECTDADFECDYNFVRSTDRKECTLAGALALPEGECKAFGPDDTFKGSSGWRKIPGNKCKRTSGKQKDDPVDRKCVDAGGTPPATGKPDQAQQVFSGKVFKNKVYLERSGVISTGDDETVLVRTEDGVFISQDHGKKWEQIFKDEAIVAIYPHPFFNDMVFFLTPSKKVFYSTDRGKNIRSFNAPNEPNVDGYPVMNFHPKNKDWIIWIGAKDCPGSECHAVASLTTDRGDGDWKTLQRYVRKCEFIREPDTGYLRLELAQKKVDVPENKREKLIYCEVRKRESNDLKDNPWRLVSSVDFFNEEPKVHFENVVDFATMSEFIVVATKDEEKSTLKVDASIDGATFAAADFPHGFNVDHQQGYTVLDSSTHSVFLHVTVSNEQGFEYGSIIKSNSNGTSYVMALDAVDRDSVGYVDFEKMFGIEGVAMVNVVSNYKDKNFKKDGKKLKTMITHNDGAEWDFLSPPKADADGKKYGCGSNTEKCALHIHGYTERSDKSHTYSSASAIGLMLGTGNVGEYLTSAKDADTFMTSDAGINWKFVKKGTYMWEFGDQGSIVVIVKEREPTKEVFYSLDEGDTWVSYPFSDAEVEIDDLTTVPSDNSRNFLLWGKSRDGKLVTFNLDFSGLTDQECKLDEGDVTGGDYYLWTPKHPKQDDDCLFGHESQYHRKRTDKDCYNGRMIPHLHDIAKNCSCTRRDFECDFNYERQSDGSCALVSGLSPPDPQLVCKVDEDRIEYDDPTGYRRIPITTCVEGLQMDKSVSHPCPGKGDQFNKKHGLSGVAIFFIIIISVGLAAGFGYWVWMNWANKFGQIRLGEQSSFDHEAWYIKYPVAGIAGIITIIAAAPSIASTIWSSARTAFGGNRPARFTTRDSFARGGNYAIVDEDEGELLGEESDEEV</sequence>
<keyword evidence="9 18" id="KW-1133">Transmembrane helix</keyword>
<evidence type="ECO:0000256" key="2">
    <source>
        <dbReference type="ARBA" id="ARBA00004488"/>
    </source>
</evidence>
<dbReference type="InterPro" id="IPR031777">
    <property type="entry name" value="Sortilin_C"/>
</dbReference>
<evidence type="ECO:0000313" key="21">
    <source>
        <dbReference type="EMBL" id="CZR53912.1"/>
    </source>
</evidence>
<evidence type="ECO:0000256" key="3">
    <source>
        <dbReference type="ARBA" id="ARBA00015369"/>
    </source>
</evidence>
<dbReference type="FunFam" id="2.10.70.80:FF:000001">
    <property type="entry name" value="Sortilin-related VPS10 domain-containing receptor 1"/>
    <property type="match status" value="1"/>
</dbReference>
<evidence type="ECO:0000256" key="16">
    <source>
        <dbReference type="ARBA" id="ARBA00031354"/>
    </source>
</evidence>
<reference evidence="21 22" key="1">
    <citation type="submission" date="2016-03" db="EMBL/GenBank/DDBJ databases">
        <authorList>
            <person name="Ploux O."/>
        </authorList>
    </citation>
    <scope>NUCLEOTIDE SEQUENCE [LARGE SCALE GENOMIC DNA]</scope>
    <source>
        <strain evidence="21 22">UAMH 11012</strain>
    </source>
</reference>
<keyword evidence="6 19" id="KW-0732">Signal</keyword>
<keyword evidence="7" id="KW-0677">Repeat</keyword>
<evidence type="ECO:0000256" key="1">
    <source>
        <dbReference type="ARBA" id="ARBA00004166"/>
    </source>
</evidence>
<dbReference type="SMART" id="SM00602">
    <property type="entry name" value="VPS10"/>
    <property type="match status" value="2"/>
</dbReference>
<dbReference type="GO" id="GO:0006896">
    <property type="term" value="P:Golgi to vacuole transport"/>
    <property type="evidence" value="ECO:0007669"/>
    <property type="project" value="TreeGrafter"/>
</dbReference>
<feature type="signal peptide" evidence="19">
    <location>
        <begin position="1"/>
        <end position="32"/>
    </location>
</feature>
<feature type="domain" description="VPS10" evidence="20">
    <location>
        <begin position="726"/>
        <end position="1374"/>
    </location>
</feature>
<keyword evidence="10" id="KW-0333">Golgi apparatus</keyword>
<dbReference type="GO" id="GO:0006623">
    <property type="term" value="P:protein targeting to vacuole"/>
    <property type="evidence" value="ECO:0007669"/>
    <property type="project" value="TreeGrafter"/>
</dbReference>
<dbReference type="GO" id="GO:0006895">
    <property type="term" value="P:Golgi to endosome transport"/>
    <property type="evidence" value="ECO:0007669"/>
    <property type="project" value="TreeGrafter"/>
</dbReference>
<keyword evidence="21" id="KW-0378">Hydrolase</keyword>
<keyword evidence="4" id="KW-0813">Transport</keyword>
<evidence type="ECO:0000256" key="11">
    <source>
        <dbReference type="ARBA" id="ARBA00023136"/>
    </source>
</evidence>
<evidence type="ECO:0000256" key="19">
    <source>
        <dbReference type="SAM" id="SignalP"/>
    </source>
</evidence>
<dbReference type="OrthoDB" id="443634at2759"/>
<dbReference type="Pfam" id="PF15901">
    <property type="entry name" value="Sortilin_C"/>
    <property type="match status" value="2"/>
</dbReference>
<accession>A0A1L7WMB6</accession>
<evidence type="ECO:0000256" key="9">
    <source>
        <dbReference type="ARBA" id="ARBA00022989"/>
    </source>
</evidence>
<dbReference type="GO" id="GO:0016020">
    <property type="term" value="C:membrane"/>
    <property type="evidence" value="ECO:0007669"/>
    <property type="project" value="InterPro"/>
</dbReference>
<proteinExistence type="predicted"/>
<keyword evidence="21" id="KW-0645">Protease</keyword>
<dbReference type="PANTHER" id="PTHR12106:SF27">
    <property type="entry name" value="SORTILIN-RELATED RECEPTOR"/>
    <property type="match status" value="1"/>
</dbReference>
<evidence type="ECO:0000256" key="8">
    <source>
        <dbReference type="ARBA" id="ARBA00022927"/>
    </source>
</evidence>
<feature type="transmembrane region" description="Helical" evidence="18">
    <location>
        <begin position="1385"/>
        <end position="1409"/>
    </location>
</feature>
<evidence type="ECO:0000256" key="13">
    <source>
        <dbReference type="ARBA" id="ARBA00023180"/>
    </source>
</evidence>
<evidence type="ECO:0000256" key="5">
    <source>
        <dbReference type="ARBA" id="ARBA00022692"/>
    </source>
</evidence>
<dbReference type="GO" id="GO:0005794">
    <property type="term" value="C:Golgi apparatus"/>
    <property type="evidence" value="ECO:0007669"/>
    <property type="project" value="UniProtKB-SubCell"/>
</dbReference>
<keyword evidence="8" id="KW-0653">Protein transport</keyword>
<evidence type="ECO:0000259" key="20">
    <source>
        <dbReference type="SMART" id="SM00602"/>
    </source>
</evidence>
<evidence type="ECO:0000256" key="14">
    <source>
        <dbReference type="ARBA" id="ARBA00025569"/>
    </source>
</evidence>
<dbReference type="InterPro" id="IPR015943">
    <property type="entry name" value="WD40/YVTN_repeat-like_dom_sf"/>
</dbReference>
<keyword evidence="13" id="KW-0325">Glycoprotein</keyword>
<dbReference type="InterPro" id="IPR031778">
    <property type="entry name" value="Sortilin_N"/>
</dbReference>
<keyword evidence="22" id="KW-1185">Reference proteome</keyword>
<comment type="function">
    <text evidence="14">Functions as a sorting receptor in the Golgi compartment required for the intracellular sorting and delivery of soluble vacuolar proteins, like carboxypeptidase Y (CPY) and proteinase A. Executes multiple rounds of sorting by cycling between the late Golgi and a prevacuolar endosome-like compartment.</text>
</comment>
<keyword evidence="21" id="KW-0121">Carboxypeptidase</keyword>
<keyword evidence="12" id="KW-0675">Receptor</keyword>